<dbReference type="EMBL" id="LAZR01000061">
    <property type="protein sequence ID" value="KKN97002.1"/>
    <property type="molecule type" value="Genomic_DNA"/>
</dbReference>
<reference evidence="1" key="1">
    <citation type="journal article" date="2015" name="Nature">
        <title>Complex archaea that bridge the gap between prokaryotes and eukaryotes.</title>
        <authorList>
            <person name="Spang A."/>
            <person name="Saw J.H."/>
            <person name="Jorgensen S.L."/>
            <person name="Zaremba-Niedzwiedzka K."/>
            <person name="Martijn J."/>
            <person name="Lind A.E."/>
            <person name="van Eijk R."/>
            <person name="Schleper C."/>
            <person name="Guy L."/>
            <person name="Ettema T.J."/>
        </authorList>
    </citation>
    <scope>NUCLEOTIDE SEQUENCE</scope>
</reference>
<protein>
    <recommendedName>
        <fullName evidence="2">Type 4 fimbrial biogenesis protein PilX N-terminal domain-containing protein</fullName>
    </recommendedName>
</protein>
<evidence type="ECO:0000313" key="1">
    <source>
        <dbReference type="EMBL" id="KKN97002.1"/>
    </source>
</evidence>
<dbReference type="AlphaFoldDB" id="A0A0F9VB52"/>
<name>A0A0F9VB52_9ZZZZ</name>
<evidence type="ECO:0008006" key="2">
    <source>
        <dbReference type="Google" id="ProtNLM"/>
    </source>
</evidence>
<sequence>MSVLATTVLVGIIAIAAVGMTRAQGRSARLDSDWSTAQLQAQNAIEGGLYLIHTNENWRDMLDSYNGTLGFYIGSSIATVVITDPADGDIANSPDDDVLLTATGTKGAARHKTQVTLEVIHEPLEALATCLHAGGNVTVYFGCILDVDGAPLSTNATLTVSGGVFGDVGAASIINLGWISGTETVPAPAKDLPDPEVAQEYQDLAETIPYVSIMETFVLTPMLNPWGAASPDGVYVIDTGGQNLVIKGARIRGTLIIRTHGGEVTIQDAVFMRPFRVDYPTLIVDGDLVLKLKSDTDLLDEADWGVNFNPPGAPYLGGSDTDTDDTYPNELRGLIHVTGNLSLESYTHVNGVIICEGAATIKDSPIIVHDPSLVTNPPEGYTTRKMQIAPGSWRQAVD</sequence>
<organism evidence="1">
    <name type="scientific">marine sediment metagenome</name>
    <dbReference type="NCBI Taxonomy" id="412755"/>
    <lineage>
        <taxon>unclassified sequences</taxon>
        <taxon>metagenomes</taxon>
        <taxon>ecological metagenomes</taxon>
    </lineage>
</organism>
<accession>A0A0F9VB52</accession>
<proteinExistence type="predicted"/>
<gene>
    <name evidence="1" type="ORF">LCGC14_0162530</name>
</gene>
<comment type="caution">
    <text evidence="1">The sequence shown here is derived from an EMBL/GenBank/DDBJ whole genome shotgun (WGS) entry which is preliminary data.</text>
</comment>